<reference evidence="2 3" key="1">
    <citation type="journal article" date="2015" name="Genome Announc.">
        <title>Complete and Assembled Genome Sequence of Bifidobacterium kashiwanohense PV20-2, Isolated from the Feces of an Anemic Kenyan Infant.</title>
        <authorList>
            <person name="Vazquez-Gutierrez P."/>
            <person name="Lacroix C."/>
            <person name="Chassard C."/>
            <person name="Klumpp J."/>
            <person name="Jans C."/>
            <person name="Stevens M.J."/>
        </authorList>
    </citation>
    <scope>NUCLEOTIDE SEQUENCE [LARGE SCALE GENOMIC DNA]</scope>
    <source>
        <strain evidence="2 3">PV20-2</strain>
    </source>
</reference>
<name>A0A0A7I5B5_9BIFI</name>
<evidence type="ECO:0000313" key="2">
    <source>
        <dbReference type="EMBL" id="AIZ15433.1"/>
    </source>
</evidence>
<dbReference type="Pfam" id="PF22147">
    <property type="entry name" value="AcrIC5"/>
    <property type="match status" value="1"/>
</dbReference>
<feature type="domain" description="AcrIC5-like" evidence="1">
    <location>
        <begin position="6"/>
        <end position="57"/>
    </location>
</feature>
<evidence type="ECO:0000313" key="3">
    <source>
        <dbReference type="Proteomes" id="UP000030625"/>
    </source>
</evidence>
<gene>
    <name evidence="2" type="ORF">AH68_05035</name>
</gene>
<evidence type="ECO:0000259" key="1">
    <source>
        <dbReference type="Pfam" id="PF22147"/>
    </source>
</evidence>
<proteinExistence type="predicted"/>
<dbReference type="InterPro" id="IPR054398">
    <property type="entry name" value="AcrIC5-like_dom"/>
</dbReference>
<dbReference type="OrthoDB" id="3244707at2"/>
<dbReference type="RefSeq" id="WP_039198157.1">
    <property type="nucleotide sequence ID" value="NZ_CP007456.1"/>
</dbReference>
<accession>A0A0A7I5B5</accession>
<dbReference type="STRING" id="1447716.AH68_05035"/>
<protein>
    <recommendedName>
        <fullName evidence="1">AcrIC5-like domain-containing protein</fullName>
    </recommendedName>
</protein>
<dbReference type="AlphaFoldDB" id="A0A0A7I5B5"/>
<dbReference type="Proteomes" id="UP000030625">
    <property type="component" value="Chromosome"/>
</dbReference>
<dbReference type="EMBL" id="CP007456">
    <property type="protein sequence ID" value="AIZ15433.1"/>
    <property type="molecule type" value="Genomic_DNA"/>
</dbReference>
<dbReference type="KEGG" id="bka:AH68_05035"/>
<organism evidence="2 3">
    <name type="scientific">Bifidobacterium catenulatum PV20-2</name>
    <dbReference type="NCBI Taxonomy" id="1447716"/>
    <lineage>
        <taxon>Bacteria</taxon>
        <taxon>Bacillati</taxon>
        <taxon>Actinomycetota</taxon>
        <taxon>Actinomycetes</taxon>
        <taxon>Bifidobacteriales</taxon>
        <taxon>Bifidobacteriaceae</taxon>
        <taxon>Bifidobacterium</taxon>
    </lineage>
</organism>
<dbReference type="HOGENOM" id="CLU_2932034_0_0_11"/>
<sequence length="60" mass="6908">MSVVIDRDGRPVSYEAAVNLMDDELRELLHANLAPCSEQEFFDAYLDAHCVKYGEEFRID</sequence>